<dbReference type="Gene3D" id="2.60.120.920">
    <property type="match status" value="2"/>
</dbReference>
<dbReference type="InterPro" id="IPR043136">
    <property type="entry name" value="B30.2/SPRY_sf"/>
</dbReference>
<dbReference type="PROSITE" id="PS50188">
    <property type="entry name" value="B302_SPRY"/>
    <property type="match status" value="1"/>
</dbReference>
<dbReference type="Proteomes" id="UP000887572">
    <property type="component" value="Unplaced"/>
</dbReference>
<accession>A0A914HFC2</accession>
<dbReference type="InterPro" id="IPR044736">
    <property type="entry name" value="Gid1/RanBPM/SPLA_SPRY"/>
</dbReference>
<evidence type="ECO:0000313" key="3">
    <source>
        <dbReference type="WBParaSite" id="Gr19_v10_g16849.t1"/>
    </source>
</evidence>
<dbReference type="SUPFAM" id="SSF49899">
    <property type="entry name" value="Concanavalin A-like lectins/glucanases"/>
    <property type="match status" value="1"/>
</dbReference>
<name>A0A914HFC2_GLORO</name>
<organism evidence="2 3">
    <name type="scientific">Globodera rostochiensis</name>
    <name type="common">Golden nematode worm</name>
    <name type="synonym">Heterodera rostochiensis</name>
    <dbReference type="NCBI Taxonomy" id="31243"/>
    <lineage>
        <taxon>Eukaryota</taxon>
        <taxon>Metazoa</taxon>
        <taxon>Ecdysozoa</taxon>
        <taxon>Nematoda</taxon>
        <taxon>Chromadorea</taxon>
        <taxon>Rhabditida</taxon>
        <taxon>Tylenchina</taxon>
        <taxon>Tylenchomorpha</taxon>
        <taxon>Tylenchoidea</taxon>
        <taxon>Heteroderidae</taxon>
        <taxon>Heteroderinae</taxon>
        <taxon>Globodera</taxon>
    </lineage>
</organism>
<dbReference type="InterPro" id="IPR001870">
    <property type="entry name" value="B30.2/SPRY"/>
</dbReference>
<sequence>MEEYQKEQQLCIVDVQKTDTTLRGPQNRWNLTTSHRGLMLSQRVEITEKDNWGPYSVFAALPIPKKDSGIFYYEVTIFGAAFGNSPNHLHEERTPFGNDRFGVNNHLASVWRGEASALSSAGNSGKSPMDAIDRSFAQLPRITIKATTVLVKEHKTLQTKMEQYQKELQLKIDELTEKLKVSIGQFSLKHQEHEKLKLMEDKIDCDQKALLERLNGLERGQTANFEQQKSDQKALNAAIDQQFNGREKQLNNILEQLIKGQNKMFEKQKETDEMLKKQMEELGNSSKKELEAGMNQLKGEIIVKMEQYQKEQLQKTNEPLREPQNRWNFATSHEELTLSVGLILKKAKKDNWGPCSAFAALPIPKKNSGTFYYEVTIFGTAFDVCVGLAPQQMPNGEFVGRYEGTYAYDREGTIYGHVVEECSRYDGIFYIYGKPSFYVGDVIGCGVNLATRQIIYTKNGERLETTGLFVDSAAELSNLFPCVSLYRPETKIEANFGPNFKYKF</sequence>
<dbReference type="Pfam" id="PF00622">
    <property type="entry name" value="SPRY"/>
    <property type="match status" value="1"/>
</dbReference>
<evidence type="ECO:0000313" key="2">
    <source>
        <dbReference type="Proteomes" id="UP000887572"/>
    </source>
</evidence>
<evidence type="ECO:0000259" key="1">
    <source>
        <dbReference type="PROSITE" id="PS50188"/>
    </source>
</evidence>
<protein>
    <submittedName>
        <fullName evidence="3">B30.2/SPRY domain-containing protein</fullName>
    </submittedName>
</protein>
<feature type="domain" description="B30.2/SPRY" evidence="1">
    <location>
        <begin position="298"/>
        <end position="501"/>
    </location>
</feature>
<dbReference type="SMART" id="SM00449">
    <property type="entry name" value="SPRY"/>
    <property type="match status" value="1"/>
</dbReference>
<proteinExistence type="predicted"/>
<dbReference type="WBParaSite" id="Gr19_v10_g16849.t1">
    <property type="protein sequence ID" value="Gr19_v10_g16849.t1"/>
    <property type="gene ID" value="Gr19_v10_g16849"/>
</dbReference>
<dbReference type="InterPro" id="IPR013320">
    <property type="entry name" value="ConA-like_dom_sf"/>
</dbReference>
<dbReference type="InterPro" id="IPR003877">
    <property type="entry name" value="SPRY_dom"/>
</dbReference>
<dbReference type="AlphaFoldDB" id="A0A914HFC2"/>
<reference evidence="3" key="1">
    <citation type="submission" date="2022-11" db="UniProtKB">
        <authorList>
            <consortium name="WormBaseParasite"/>
        </authorList>
    </citation>
    <scope>IDENTIFICATION</scope>
</reference>
<keyword evidence="2" id="KW-1185">Reference proteome</keyword>
<dbReference type="CDD" id="cd12885">
    <property type="entry name" value="SPRY_RanBP_like"/>
    <property type="match status" value="1"/>
</dbReference>